<dbReference type="EMBL" id="ML975157">
    <property type="protein sequence ID" value="KAF1812651.1"/>
    <property type="molecule type" value="Genomic_DNA"/>
</dbReference>
<keyword evidence="2" id="KW-1185">Reference proteome</keyword>
<dbReference type="GeneID" id="54416238"/>
<dbReference type="InterPro" id="IPR027417">
    <property type="entry name" value="P-loop_NTPase"/>
</dbReference>
<dbReference type="PANTHER" id="PTHR10285">
    <property type="entry name" value="URIDINE KINASE"/>
    <property type="match status" value="1"/>
</dbReference>
<evidence type="ECO:0000313" key="1">
    <source>
        <dbReference type="EMBL" id="KAF1812651.1"/>
    </source>
</evidence>
<protein>
    <recommendedName>
        <fullName evidence="4">P-loop containing nucleoside triphosphate hydrolase protein</fullName>
    </recommendedName>
</protein>
<organism evidence="1">
    <name type="scientific">Eremomyces bilateralis CBS 781.70</name>
    <dbReference type="NCBI Taxonomy" id="1392243"/>
    <lineage>
        <taxon>Eukaryota</taxon>
        <taxon>Fungi</taxon>
        <taxon>Dikarya</taxon>
        <taxon>Ascomycota</taxon>
        <taxon>Pezizomycotina</taxon>
        <taxon>Dothideomycetes</taxon>
        <taxon>Dothideomycetes incertae sedis</taxon>
        <taxon>Eremomycetales</taxon>
        <taxon>Eremomycetaceae</taxon>
        <taxon>Eremomyces</taxon>
    </lineage>
</organism>
<dbReference type="OrthoDB" id="10041966at2759"/>
<feature type="non-terminal residue" evidence="1">
    <location>
        <position position="266"/>
    </location>
</feature>
<sequence length="266" mass="29100">LLVAISGPTSSGKTTVARHLLRLLHSLAPDGPPATQPLLIHEDDFYRSDTDIPVKDGVQDWDCLEAIDVPVFEAALLEIRGGGRLPDGFKSLELPEDNGSTADGVHDVPDRAQNDSGISEALLTRLRERLRDVLEVPSNNGQGTAVKFRVCLVEGFLLFQPAMFTTPGVFDLKLLLLASHAAAKQRREARSGYVTLEGFWTDPPGYVDKIVWPNYVESHAAYFQNGDVEGAVDERFCRDEAVKPYPPGGLQHAEGGTIARMLEWAV</sequence>
<name>A0A6G1G3Y8_9PEZI</name>
<gene>
    <name evidence="1 3" type="ORF">P152DRAFT_378330</name>
</gene>
<proteinExistence type="predicted"/>
<feature type="non-terminal residue" evidence="1">
    <location>
        <position position="1"/>
    </location>
</feature>
<dbReference type="RefSeq" id="XP_033534282.1">
    <property type="nucleotide sequence ID" value="XM_033675668.1"/>
</dbReference>
<dbReference type="AlphaFoldDB" id="A0A6G1G3Y8"/>
<dbReference type="Proteomes" id="UP000504638">
    <property type="component" value="Unplaced"/>
</dbReference>
<accession>A0A6G1G3Y8</accession>
<reference evidence="3" key="2">
    <citation type="submission" date="2020-04" db="EMBL/GenBank/DDBJ databases">
        <authorList>
            <consortium name="NCBI Genome Project"/>
        </authorList>
    </citation>
    <scope>NUCLEOTIDE SEQUENCE</scope>
    <source>
        <strain evidence="3">CBS 781.70</strain>
    </source>
</reference>
<evidence type="ECO:0008006" key="4">
    <source>
        <dbReference type="Google" id="ProtNLM"/>
    </source>
</evidence>
<dbReference type="Gene3D" id="3.40.50.300">
    <property type="entry name" value="P-loop containing nucleotide triphosphate hydrolases"/>
    <property type="match status" value="1"/>
</dbReference>
<reference evidence="3" key="3">
    <citation type="submission" date="2025-04" db="UniProtKB">
        <authorList>
            <consortium name="RefSeq"/>
        </authorList>
    </citation>
    <scope>IDENTIFICATION</scope>
    <source>
        <strain evidence="3">CBS 781.70</strain>
    </source>
</reference>
<evidence type="ECO:0000313" key="3">
    <source>
        <dbReference type="RefSeq" id="XP_033534282.1"/>
    </source>
</evidence>
<evidence type="ECO:0000313" key="2">
    <source>
        <dbReference type="Proteomes" id="UP000504638"/>
    </source>
</evidence>
<reference evidence="1 3" key="1">
    <citation type="submission" date="2020-01" db="EMBL/GenBank/DDBJ databases">
        <authorList>
            <consortium name="DOE Joint Genome Institute"/>
            <person name="Haridas S."/>
            <person name="Albert R."/>
            <person name="Binder M."/>
            <person name="Bloem J."/>
            <person name="Labutti K."/>
            <person name="Salamov A."/>
            <person name="Andreopoulos B."/>
            <person name="Baker S.E."/>
            <person name="Barry K."/>
            <person name="Bills G."/>
            <person name="Bluhm B.H."/>
            <person name="Cannon C."/>
            <person name="Castanera R."/>
            <person name="Culley D.E."/>
            <person name="Daum C."/>
            <person name="Ezra D."/>
            <person name="Gonzalez J.B."/>
            <person name="Henrissat B."/>
            <person name="Kuo A."/>
            <person name="Liang C."/>
            <person name="Lipzen A."/>
            <person name="Lutzoni F."/>
            <person name="Magnuson J."/>
            <person name="Mondo S."/>
            <person name="Nolan M."/>
            <person name="Ohm R."/>
            <person name="Pangilinan J."/>
            <person name="Park H.-J."/>
            <person name="Ramirez L."/>
            <person name="Alfaro M."/>
            <person name="Sun H."/>
            <person name="Tritt A."/>
            <person name="Yoshinaga Y."/>
            <person name="Zwiers L.-H."/>
            <person name="Turgeon B.G."/>
            <person name="Goodwin S.B."/>
            <person name="Spatafora J.W."/>
            <person name="Crous P.W."/>
            <person name="Grigoriev I.V."/>
        </authorList>
    </citation>
    <scope>NUCLEOTIDE SEQUENCE</scope>
    <source>
        <strain evidence="1 3">CBS 781.70</strain>
    </source>
</reference>
<dbReference type="SUPFAM" id="SSF52540">
    <property type="entry name" value="P-loop containing nucleoside triphosphate hydrolases"/>
    <property type="match status" value="1"/>
</dbReference>